<accession>A0A895YF86</accession>
<dbReference type="KEGG" id="nhy:JQS43_21455"/>
<keyword evidence="2" id="KW-1185">Reference proteome</keyword>
<dbReference type="EMBL" id="CP070499">
    <property type="protein sequence ID" value="QSB14073.1"/>
    <property type="molecule type" value="Genomic_DNA"/>
</dbReference>
<proteinExistence type="predicted"/>
<organism evidence="1 2">
    <name type="scientific">Natronosporangium hydrolyticum</name>
    <dbReference type="NCBI Taxonomy" id="2811111"/>
    <lineage>
        <taxon>Bacteria</taxon>
        <taxon>Bacillati</taxon>
        <taxon>Actinomycetota</taxon>
        <taxon>Actinomycetes</taxon>
        <taxon>Micromonosporales</taxon>
        <taxon>Micromonosporaceae</taxon>
        <taxon>Natronosporangium</taxon>
    </lineage>
</organism>
<protein>
    <submittedName>
        <fullName evidence="1">Uncharacterized protein</fullName>
    </submittedName>
</protein>
<name>A0A895YF86_9ACTN</name>
<dbReference type="AlphaFoldDB" id="A0A895YF86"/>
<reference evidence="1" key="1">
    <citation type="submission" date="2021-02" db="EMBL/GenBank/DDBJ databases">
        <title>Natrosporangium hydrolyticum gen. nov., sp. nov, a haloalkaliphilic actinobacterium from a soda solonchak soil.</title>
        <authorList>
            <person name="Sorokin D.Y."/>
            <person name="Khijniak T.V."/>
            <person name="Zakharycheva A.P."/>
            <person name="Boueva O.V."/>
            <person name="Ariskina E.V."/>
            <person name="Hahnke R.L."/>
            <person name="Bunk B."/>
            <person name="Sproer C."/>
            <person name="Schumann P."/>
            <person name="Evtushenko L.I."/>
            <person name="Kublanov I.V."/>
        </authorList>
    </citation>
    <scope>NUCLEOTIDE SEQUENCE</scope>
    <source>
        <strain evidence="1">DSM 106523</strain>
    </source>
</reference>
<evidence type="ECO:0000313" key="1">
    <source>
        <dbReference type="EMBL" id="QSB14073.1"/>
    </source>
</evidence>
<dbReference type="RefSeq" id="WP_239676190.1">
    <property type="nucleotide sequence ID" value="NZ_CP070499.1"/>
</dbReference>
<evidence type="ECO:0000313" key="2">
    <source>
        <dbReference type="Proteomes" id="UP000662857"/>
    </source>
</evidence>
<dbReference type="Proteomes" id="UP000662857">
    <property type="component" value="Chromosome"/>
</dbReference>
<gene>
    <name evidence="1" type="ORF">JQS43_21455</name>
</gene>
<sequence>MKTERLTRRGRWLRLTATVIAGCLLLAGTVWGEDDHFPFGPFKMYASAVDPDAPARDTRVEATDETGAALLITPANTGIRRAEFEGQLGRFADEPDLLATVADAYERRNPQSPPLREIQIVVRWHEVQDFEVTGDWQDEVVATWRP</sequence>